<name>L9XPB3_9EURY</name>
<reference evidence="3 4" key="1">
    <citation type="journal article" date="2014" name="PLoS Genet.">
        <title>Phylogenetically driven sequencing of extremely halophilic archaea reveals strategies for static and dynamic osmo-response.</title>
        <authorList>
            <person name="Becker E.A."/>
            <person name="Seitzer P.M."/>
            <person name="Tritt A."/>
            <person name="Larsen D."/>
            <person name="Krusor M."/>
            <person name="Yao A.I."/>
            <person name="Wu D."/>
            <person name="Madern D."/>
            <person name="Eisen J.A."/>
            <person name="Darling A.E."/>
            <person name="Facciotti M.T."/>
        </authorList>
    </citation>
    <scope>NUCLEOTIDE SEQUENCE [LARGE SCALE GENOMIC DNA]</scope>
    <source>
        <strain evidence="3 4">JCM 10478</strain>
    </source>
</reference>
<feature type="transmembrane region" description="Helical" evidence="2">
    <location>
        <begin position="24"/>
        <end position="45"/>
    </location>
</feature>
<feature type="region of interest" description="Disordered" evidence="1">
    <location>
        <begin position="63"/>
        <end position="88"/>
    </location>
</feature>
<evidence type="ECO:0000313" key="3">
    <source>
        <dbReference type="EMBL" id="ELY63271.1"/>
    </source>
</evidence>
<proteinExistence type="predicted"/>
<comment type="caution">
    <text evidence="3">The sequence shown here is derived from an EMBL/GenBank/DDBJ whole genome shotgun (WGS) entry which is preliminary data.</text>
</comment>
<dbReference type="AlphaFoldDB" id="L9XPB3"/>
<dbReference type="EMBL" id="AOID01000062">
    <property type="protein sequence ID" value="ELY63271.1"/>
    <property type="molecule type" value="Genomic_DNA"/>
</dbReference>
<dbReference type="STRING" id="1227496.C489_19436"/>
<evidence type="ECO:0000256" key="1">
    <source>
        <dbReference type="SAM" id="MobiDB-lite"/>
    </source>
</evidence>
<keyword evidence="2" id="KW-1133">Transmembrane helix</keyword>
<dbReference type="PATRIC" id="fig|1227496.3.peg.3895"/>
<keyword evidence="2" id="KW-0812">Transmembrane</keyword>
<gene>
    <name evidence="3" type="ORF">C489_19436</name>
</gene>
<keyword evidence="4" id="KW-1185">Reference proteome</keyword>
<evidence type="ECO:0000256" key="2">
    <source>
        <dbReference type="SAM" id="Phobius"/>
    </source>
</evidence>
<protein>
    <submittedName>
        <fullName evidence="3">SSS sodium solute transporter superfamily protein</fullName>
    </submittedName>
</protein>
<dbReference type="Proteomes" id="UP000011632">
    <property type="component" value="Unassembled WGS sequence"/>
</dbReference>
<sequence>MKNSATIYCDGEPTSPERATYVDAVYGLFPAFILSTTTLIVVSLLTKPPEGVDDHFESFNKPLSALSSSDDPTGTPEYVTDGGRDVDPKAVTETDTIRAHVEESNYWNSGED</sequence>
<evidence type="ECO:0000313" key="4">
    <source>
        <dbReference type="Proteomes" id="UP000011632"/>
    </source>
</evidence>
<keyword evidence="2" id="KW-0472">Membrane</keyword>
<organism evidence="3 4">
    <name type="scientific">Natrinema versiforme JCM 10478</name>
    <dbReference type="NCBI Taxonomy" id="1227496"/>
    <lineage>
        <taxon>Archaea</taxon>
        <taxon>Methanobacteriati</taxon>
        <taxon>Methanobacteriota</taxon>
        <taxon>Stenosarchaea group</taxon>
        <taxon>Halobacteria</taxon>
        <taxon>Halobacteriales</taxon>
        <taxon>Natrialbaceae</taxon>
        <taxon>Natrinema</taxon>
    </lineage>
</organism>
<accession>L9XPB3</accession>